<dbReference type="RefSeq" id="WP_066499941.1">
    <property type="nucleotide sequence ID" value="NZ_BMKT01000005.1"/>
</dbReference>
<evidence type="ECO:0000259" key="3">
    <source>
        <dbReference type="PROSITE" id="PS51278"/>
    </source>
</evidence>
<evidence type="ECO:0000313" key="4">
    <source>
        <dbReference type="EMBL" id="AMM33877.1"/>
    </source>
</evidence>
<dbReference type="AlphaFoldDB" id="A0A127A3Z1"/>
<dbReference type="InterPro" id="IPR017932">
    <property type="entry name" value="GATase_2_dom"/>
</dbReference>
<dbReference type="GO" id="GO:0016740">
    <property type="term" value="F:transferase activity"/>
    <property type="evidence" value="ECO:0007669"/>
    <property type="project" value="UniProtKB-KW"/>
</dbReference>
<keyword evidence="4" id="KW-0808">Transferase</keyword>
<keyword evidence="5" id="KW-1185">Reference proteome</keyword>
<accession>A0A127A3Z1</accession>
<organism evidence="4 5">
    <name type="scientific">Sinomonas atrocyanea</name>
    <dbReference type="NCBI Taxonomy" id="37927"/>
    <lineage>
        <taxon>Bacteria</taxon>
        <taxon>Bacillati</taxon>
        <taxon>Actinomycetota</taxon>
        <taxon>Actinomycetes</taxon>
        <taxon>Micrococcales</taxon>
        <taxon>Micrococcaceae</taxon>
        <taxon>Sinomonas</taxon>
    </lineage>
</organism>
<reference evidence="4 5" key="1">
    <citation type="submission" date="2016-02" db="EMBL/GenBank/DDBJ databases">
        <title>Complete genome of Sinomonas atrocyanea KCTC 3377.</title>
        <authorList>
            <person name="Kim K.M."/>
        </authorList>
    </citation>
    <scope>NUCLEOTIDE SEQUENCE [LARGE SCALE GENOMIC DNA]</scope>
    <source>
        <strain evidence="4 5">KCTC 3377</strain>
    </source>
</reference>
<evidence type="ECO:0000313" key="5">
    <source>
        <dbReference type="Proteomes" id="UP000070134"/>
    </source>
</evidence>
<dbReference type="Gene3D" id="3.60.20.10">
    <property type="entry name" value="Glutamine Phosphoribosylpyrophosphate, subunit 1, domain 1"/>
    <property type="match status" value="1"/>
</dbReference>
<dbReference type="PATRIC" id="fig|37927.3.peg.3298"/>
<dbReference type="EMBL" id="CP014518">
    <property type="protein sequence ID" value="AMM33877.1"/>
    <property type="molecule type" value="Genomic_DNA"/>
</dbReference>
<keyword evidence="1 4" id="KW-0315">Glutamine amidotransferase</keyword>
<dbReference type="InterPro" id="IPR029055">
    <property type="entry name" value="Ntn_hydrolases_N"/>
</dbReference>
<proteinExistence type="predicted"/>
<evidence type="ECO:0000256" key="2">
    <source>
        <dbReference type="SAM" id="MobiDB-lite"/>
    </source>
</evidence>
<name>A0A127A3Z1_9MICC</name>
<dbReference type="PANTHER" id="PTHR42824">
    <property type="entry name" value="GLUTAMINE AMIDOTRANSFERASE"/>
    <property type="match status" value="1"/>
</dbReference>
<protein>
    <submittedName>
        <fullName evidence="4">Glutamine amidotransferase</fullName>
    </submittedName>
</protein>
<evidence type="ECO:0000256" key="1">
    <source>
        <dbReference type="ARBA" id="ARBA00022962"/>
    </source>
</evidence>
<gene>
    <name evidence="4" type="ORF">SA2016_3213</name>
</gene>
<dbReference type="STRING" id="37927.SA2016_3213"/>
<dbReference type="CDD" id="cd01908">
    <property type="entry name" value="YafJ"/>
    <property type="match status" value="1"/>
</dbReference>
<dbReference type="PANTHER" id="PTHR42824:SF1">
    <property type="entry name" value="GLUTAMINE AMIDOTRANSFERASE YAFJ-RELATED"/>
    <property type="match status" value="1"/>
</dbReference>
<dbReference type="Proteomes" id="UP000070134">
    <property type="component" value="Chromosome"/>
</dbReference>
<feature type="region of interest" description="Disordered" evidence="2">
    <location>
        <begin position="268"/>
        <end position="290"/>
    </location>
</feature>
<dbReference type="InterPro" id="IPR026869">
    <property type="entry name" value="EgtC-like"/>
</dbReference>
<dbReference type="SUPFAM" id="SSF56235">
    <property type="entry name" value="N-terminal nucleophile aminohydrolases (Ntn hydrolases)"/>
    <property type="match status" value="1"/>
</dbReference>
<dbReference type="OrthoDB" id="9804310at2"/>
<dbReference type="Pfam" id="PF13230">
    <property type="entry name" value="GATase_4"/>
    <property type="match status" value="1"/>
</dbReference>
<dbReference type="PROSITE" id="PS51278">
    <property type="entry name" value="GATASE_TYPE_2"/>
    <property type="match status" value="1"/>
</dbReference>
<feature type="domain" description="Glutamine amidotransferase type-2" evidence="3">
    <location>
        <begin position="2"/>
        <end position="254"/>
    </location>
</feature>
<dbReference type="KEGG" id="satk:SA2016_3213"/>
<sequence length="290" mass="31726">MCRLFGLHAGRSPVAATFWLLDAPDSLKVQSLREPDGTGIGTFTSHGRPRVDKQPIAAWEDRAFAREARRLESTTFLAHVRYASLGAHTYVNTHPFEQDGRLFAHNGAFADVAALDRRLEDVGTRALVQGQTDSERLFALITAETRGAAGDVGAGIAAAVTWLAENVPVLSLNCIITTATDLWAVRYPDTHELHVLEDRTRAPGRARRLHARSARISARAEDLGDHVLVATEPMTDDPRWRMIDPGTLLHVGSDLAVSCSFPFPDQPTRRLSVDDLSPAAAASQREGRPR</sequence>